<dbReference type="PROSITE" id="PS50893">
    <property type="entry name" value="ABC_TRANSPORTER_2"/>
    <property type="match status" value="1"/>
</dbReference>
<dbReference type="SUPFAM" id="SSF50331">
    <property type="entry name" value="MOP-like"/>
    <property type="match status" value="1"/>
</dbReference>
<keyword evidence="5 7" id="KW-1278">Translocase</keyword>
<protein>
    <recommendedName>
        <fullName evidence="7">Spermidine/putrescine import ATP-binding protein PotA</fullName>
        <ecNumber evidence="7">7.6.2.11</ecNumber>
    </recommendedName>
</protein>
<dbReference type="SMART" id="SM00382">
    <property type="entry name" value="AAA"/>
    <property type="match status" value="1"/>
</dbReference>
<evidence type="ECO:0000256" key="5">
    <source>
        <dbReference type="ARBA" id="ARBA00022967"/>
    </source>
</evidence>
<sequence>MTRPAIASFRAVSKRYGSHCALRDFDLDLREGELLTLLGPSGCGKTTVLRLLAGFETPDSGEIFLDGRKLAGVPPEARNVNTVFQSYALFPHLSVFENVAFGLKMRKLRGAEIRARTEAALRMVRMEGLGGRRPMQLSGGQQQRVALARALVNHPRVLLLDECLSALDYQLRREMQLELKRLQRQTGITFVFVTHDREEALSMSDRIAVMRAGRIEQLGPPRDIYERPANLFVAQFAGESNVLETTVTAITGPHTLTVELAGTPLLVRTDRKFDIGAGLTLVLRPEDVRVHEEAAAEGGLTGHVLERTYRGVTLDTLIALDAGPRIKASEFFREDAPALDHQPGQRVWVNWTPGWEIVLPHDAKT</sequence>
<feature type="domain" description="ABC transporter" evidence="8">
    <location>
        <begin position="7"/>
        <end position="237"/>
    </location>
</feature>
<gene>
    <name evidence="7 9" type="primary">potA</name>
    <name evidence="9" type="ORF">N4J17_09935</name>
</gene>
<comment type="subunit">
    <text evidence="7">The complex is composed of two ATP-binding proteins (PotA), two transmembrane proteins (PotB and PotC) and a solute-binding protein (PotD).</text>
</comment>
<evidence type="ECO:0000256" key="1">
    <source>
        <dbReference type="ARBA" id="ARBA00022448"/>
    </source>
</evidence>
<dbReference type="PROSITE" id="PS00211">
    <property type="entry name" value="ABC_TRANSPORTER_1"/>
    <property type="match status" value="1"/>
</dbReference>
<comment type="similarity">
    <text evidence="7">Belongs to the ABC transporter superfamily. Spermidine/putrescine importer (TC 3.A.1.11.1) family.</text>
</comment>
<dbReference type="CDD" id="cd03300">
    <property type="entry name" value="ABC_PotA_N"/>
    <property type="match status" value="1"/>
</dbReference>
<dbReference type="EC" id="7.6.2.11" evidence="7"/>
<keyword evidence="2 7" id="KW-1003">Cell membrane</keyword>
<evidence type="ECO:0000256" key="7">
    <source>
        <dbReference type="RuleBase" id="RU364083"/>
    </source>
</evidence>
<dbReference type="InterPro" id="IPR008995">
    <property type="entry name" value="Mo/tungstate-bd_C_term_dom"/>
</dbReference>
<dbReference type="GO" id="GO:0005524">
    <property type="term" value="F:ATP binding"/>
    <property type="evidence" value="ECO:0007669"/>
    <property type="project" value="UniProtKB-KW"/>
</dbReference>
<dbReference type="NCBIfam" id="TIGR01187">
    <property type="entry name" value="potA"/>
    <property type="match status" value="1"/>
</dbReference>
<accession>A0ABZ2F2R4</accession>
<dbReference type="PANTHER" id="PTHR42781:SF4">
    <property type="entry name" value="SPERMIDINE_PUTRESCINE IMPORT ATP-BINDING PROTEIN POTA"/>
    <property type="match status" value="1"/>
</dbReference>
<dbReference type="InterPro" id="IPR050093">
    <property type="entry name" value="ABC_SmlMolc_Importer"/>
</dbReference>
<keyword evidence="3 7" id="KW-0547">Nucleotide-binding</keyword>
<dbReference type="Pfam" id="PF00005">
    <property type="entry name" value="ABC_tran"/>
    <property type="match status" value="1"/>
</dbReference>
<dbReference type="InterPro" id="IPR017879">
    <property type="entry name" value="PotA_ATP-bd"/>
</dbReference>
<dbReference type="SUPFAM" id="SSF52540">
    <property type="entry name" value="P-loop containing nucleoside triphosphate hydrolases"/>
    <property type="match status" value="1"/>
</dbReference>
<dbReference type="Proteomes" id="UP001359308">
    <property type="component" value="Chromosome"/>
</dbReference>
<reference evidence="9 10" key="1">
    <citation type="submission" date="2022-09" db="EMBL/GenBank/DDBJ databases">
        <authorList>
            <person name="Giprobiosintez L."/>
        </authorList>
    </citation>
    <scope>NUCLEOTIDE SEQUENCE [LARGE SCALE GENOMIC DNA]</scope>
    <source>
        <strain evidence="10">VKPM-B-12549 (GBS-15)</strain>
    </source>
</reference>
<evidence type="ECO:0000256" key="4">
    <source>
        <dbReference type="ARBA" id="ARBA00022840"/>
    </source>
</evidence>
<keyword evidence="4 7" id="KW-0067">ATP-binding</keyword>
<evidence type="ECO:0000256" key="2">
    <source>
        <dbReference type="ARBA" id="ARBA00022475"/>
    </source>
</evidence>
<keyword evidence="6 7" id="KW-0472">Membrane</keyword>
<organism evidence="9 10">
    <name type="scientific">Methylococcus capsulatus</name>
    <dbReference type="NCBI Taxonomy" id="414"/>
    <lineage>
        <taxon>Bacteria</taxon>
        <taxon>Pseudomonadati</taxon>
        <taxon>Pseudomonadota</taxon>
        <taxon>Gammaproteobacteria</taxon>
        <taxon>Methylococcales</taxon>
        <taxon>Methylococcaceae</taxon>
        <taxon>Methylococcus</taxon>
    </lineage>
</organism>
<dbReference type="InterPro" id="IPR017871">
    <property type="entry name" value="ABC_transporter-like_CS"/>
</dbReference>
<dbReference type="EMBL" id="CP104311">
    <property type="protein sequence ID" value="WWF00803.1"/>
    <property type="molecule type" value="Genomic_DNA"/>
</dbReference>
<evidence type="ECO:0000313" key="9">
    <source>
        <dbReference type="EMBL" id="WWF00803.1"/>
    </source>
</evidence>
<comment type="function">
    <text evidence="7">Part of the ABC transporter complex PotABCD involved in spermidine/putrescine import. Responsible for energy coupling to the transport system.</text>
</comment>
<dbReference type="InterPro" id="IPR013611">
    <property type="entry name" value="Transp-assoc_OB_typ2"/>
</dbReference>
<dbReference type="NCBIfam" id="NF006987">
    <property type="entry name" value="PRK09452.1"/>
    <property type="match status" value="1"/>
</dbReference>
<dbReference type="InterPro" id="IPR003439">
    <property type="entry name" value="ABC_transporter-like_ATP-bd"/>
</dbReference>
<dbReference type="PANTHER" id="PTHR42781">
    <property type="entry name" value="SPERMIDINE/PUTRESCINE IMPORT ATP-BINDING PROTEIN POTA"/>
    <property type="match status" value="1"/>
</dbReference>
<evidence type="ECO:0000256" key="3">
    <source>
        <dbReference type="ARBA" id="ARBA00022741"/>
    </source>
</evidence>
<keyword evidence="1 7" id="KW-0813">Transport</keyword>
<dbReference type="Gene3D" id="3.40.50.300">
    <property type="entry name" value="P-loop containing nucleotide triphosphate hydrolases"/>
    <property type="match status" value="1"/>
</dbReference>
<dbReference type="Gene3D" id="2.40.50.100">
    <property type="match status" value="1"/>
</dbReference>
<dbReference type="Pfam" id="PF08402">
    <property type="entry name" value="TOBE_2"/>
    <property type="match status" value="1"/>
</dbReference>
<name>A0ABZ2F2R4_METCP</name>
<dbReference type="RefSeq" id="WP_232470211.1">
    <property type="nucleotide sequence ID" value="NZ_CP104311.1"/>
</dbReference>
<evidence type="ECO:0000313" key="10">
    <source>
        <dbReference type="Proteomes" id="UP001359308"/>
    </source>
</evidence>
<evidence type="ECO:0000256" key="6">
    <source>
        <dbReference type="ARBA" id="ARBA00023136"/>
    </source>
</evidence>
<keyword evidence="10" id="KW-1185">Reference proteome</keyword>
<proteinExistence type="inferred from homology"/>
<dbReference type="InterPro" id="IPR005893">
    <property type="entry name" value="PotA-like"/>
</dbReference>
<comment type="catalytic activity">
    <reaction evidence="7">
        <text>ATP + H2O + polyamine-[polyamine-binding protein]Side 1 = ADP + phosphate + polyamineSide 2 + [polyamine-binding protein]Side 1.</text>
        <dbReference type="EC" id="7.6.2.11"/>
    </reaction>
</comment>
<evidence type="ECO:0000259" key="8">
    <source>
        <dbReference type="PROSITE" id="PS50893"/>
    </source>
</evidence>
<dbReference type="InterPro" id="IPR003593">
    <property type="entry name" value="AAA+_ATPase"/>
</dbReference>
<dbReference type="InterPro" id="IPR027417">
    <property type="entry name" value="P-loop_NTPase"/>
</dbReference>